<protein>
    <submittedName>
        <fullName evidence="1">Uncharacterized protein</fullName>
    </submittedName>
</protein>
<dbReference type="EMBL" id="MN739464">
    <property type="protein sequence ID" value="QHT06115.1"/>
    <property type="molecule type" value="Genomic_DNA"/>
</dbReference>
<organism evidence="1">
    <name type="scientific">viral metagenome</name>
    <dbReference type="NCBI Taxonomy" id="1070528"/>
    <lineage>
        <taxon>unclassified sequences</taxon>
        <taxon>metagenomes</taxon>
        <taxon>organismal metagenomes</taxon>
    </lineage>
</organism>
<evidence type="ECO:0000313" key="1">
    <source>
        <dbReference type="EMBL" id="QHT06115.1"/>
    </source>
</evidence>
<name>A0A6C0CRL4_9ZZZZ</name>
<dbReference type="AlphaFoldDB" id="A0A6C0CRL4"/>
<sequence length="245" mass="29566">MFNALLKEFELNNSNISKLIMNTNFEKKINSSLFDNVKENTQQEEKNKDYFFSVPYKNKLLWFLYINEHGMSSYEQVTSNYYSVEQEQKFRYVDMIRNNKDIIKKNRKKWKIKDIENDITFSNCFSLTTMECLSFILKINLYYIDNIKIYTSTDPTFKKNMIIHKINNEYKLELIYEDDNLHKKILDYRNTLWKIENIDKPLKNIASYKLQNLIDIANKLNINVMKTPTKKKTKKVLYQEICDLI</sequence>
<accession>A0A6C0CRL4</accession>
<proteinExistence type="predicted"/>
<reference evidence="1" key="1">
    <citation type="journal article" date="2020" name="Nature">
        <title>Giant virus diversity and host interactions through global metagenomics.</title>
        <authorList>
            <person name="Schulz F."/>
            <person name="Roux S."/>
            <person name="Paez-Espino D."/>
            <person name="Jungbluth S."/>
            <person name="Walsh D.A."/>
            <person name="Denef V.J."/>
            <person name="McMahon K.D."/>
            <person name="Konstantinidis K.T."/>
            <person name="Eloe-Fadrosh E.A."/>
            <person name="Kyrpides N.C."/>
            <person name="Woyke T."/>
        </authorList>
    </citation>
    <scope>NUCLEOTIDE SEQUENCE</scope>
    <source>
        <strain evidence="1">GVMAG-M-3300021425-14</strain>
    </source>
</reference>